<evidence type="ECO:0000313" key="3">
    <source>
        <dbReference type="Proteomes" id="UP000031512"/>
    </source>
</evidence>
<feature type="domain" description="RAP" evidence="1">
    <location>
        <begin position="350"/>
        <end position="407"/>
    </location>
</feature>
<dbReference type="KEGG" id="beq:BEWA_044110"/>
<dbReference type="Pfam" id="PF08373">
    <property type="entry name" value="RAP"/>
    <property type="match status" value="1"/>
</dbReference>
<accession>L1LGH0</accession>
<dbReference type="SUPFAM" id="SSF52980">
    <property type="entry name" value="Restriction endonuclease-like"/>
    <property type="match status" value="1"/>
</dbReference>
<dbReference type="GeneID" id="15807817"/>
<reference evidence="2 3" key="1">
    <citation type="journal article" date="2012" name="BMC Genomics">
        <title>Comparative genomic analysis and phylogenetic position of Theileria equi.</title>
        <authorList>
            <person name="Kappmeyer L.S."/>
            <person name="Thiagarajan M."/>
            <person name="Herndon D.R."/>
            <person name="Ramsay J.D."/>
            <person name="Caler E."/>
            <person name="Djikeng A."/>
            <person name="Gillespie J.J."/>
            <person name="Lau A.O."/>
            <person name="Roalson E.H."/>
            <person name="Silva J.C."/>
            <person name="Silva M.G."/>
            <person name="Suarez C.E."/>
            <person name="Ueti M.W."/>
            <person name="Nene V.M."/>
            <person name="Mealey R.H."/>
            <person name="Knowles D.P."/>
            <person name="Brayton K.A."/>
        </authorList>
    </citation>
    <scope>NUCLEOTIDE SEQUENCE [LARGE SCALE GENOMIC DNA]</scope>
    <source>
        <strain evidence="2 3">WA</strain>
    </source>
</reference>
<evidence type="ECO:0000259" key="1">
    <source>
        <dbReference type="PROSITE" id="PS51286"/>
    </source>
</evidence>
<evidence type="ECO:0000313" key="2">
    <source>
        <dbReference type="EMBL" id="EKX74369.1"/>
    </source>
</evidence>
<proteinExistence type="predicted"/>
<keyword evidence="3" id="KW-1185">Reference proteome</keyword>
<dbReference type="GO" id="GO:0006281">
    <property type="term" value="P:DNA repair"/>
    <property type="evidence" value="ECO:0007669"/>
    <property type="project" value="UniProtKB-ARBA"/>
</dbReference>
<sequence length="414" mass="48043">MLRCPSVCKNVNSLRFFTTLGDEANNFRNAINELTNDQIVFAIDTLGKGDVNDRNLLSQLCKKIKSNIKSINVENLLKITHSLAKVEYKKLSLFSVINRILLKQYEEIETRQLTQYLIDLNKLNALEANIFLPLVSNKVIKDVSLFSTFDLCFLLHLTSKLKIRDTFILDFISTEILANEERYGYLCADQVLVATVLRSLAFLKYDNELFRTLLYKRIPSCVYGLGGRELCNVLFAIILSHLNVKYTPELTEIVLVILDRITAKLPSLVEVEINQLGISLYYLKYNFEFFNENHESLLRSIADLKLEFRPSASKMQEKVGRLLDELKLKHESEVMLGPYRLDFVIPKLKVAIEVNGYTHFFHRSEQLNATTELKYKIIEDLGWKVFGLNYYDWKNKNKQERLERLAKGLMAHMM</sequence>
<gene>
    <name evidence="2" type="ORF">BEWA_044110</name>
</gene>
<dbReference type="Gene3D" id="3.40.960.10">
    <property type="entry name" value="VSR Endonuclease"/>
    <property type="match status" value="1"/>
</dbReference>
<protein>
    <recommendedName>
        <fullName evidence="1">RAP domain-containing protein</fullName>
    </recommendedName>
</protein>
<dbReference type="RefSeq" id="XP_004833821.1">
    <property type="nucleotide sequence ID" value="XM_004833764.1"/>
</dbReference>
<dbReference type="SMART" id="SM00952">
    <property type="entry name" value="RAP"/>
    <property type="match status" value="1"/>
</dbReference>
<name>L1LGH0_THEEQ</name>
<dbReference type="AlphaFoldDB" id="L1LGH0"/>
<dbReference type="InterPro" id="IPR011335">
    <property type="entry name" value="Restrct_endonuc-II-like"/>
</dbReference>
<dbReference type="EMBL" id="ACOU01000002">
    <property type="protein sequence ID" value="EKX74369.1"/>
    <property type="molecule type" value="Genomic_DNA"/>
</dbReference>
<dbReference type="VEuPathDB" id="PiroplasmaDB:BEWA_044110"/>
<dbReference type="eggNOG" id="ENOG502SC6N">
    <property type="taxonomic scope" value="Eukaryota"/>
</dbReference>
<dbReference type="OrthoDB" id="385235at2759"/>
<organism evidence="2 3">
    <name type="scientific">Theileria equi strain WA</name>
    <dbReference type="NCBI Taxonomy" id="1537102"/>
    <lineage>
        <taxon>Eukaryota</taxon>
        <taxon>Sar</taxon>
        <taxon>Alveolata</taxon>
        <taxon>Apicomplexa</taxon>
        <taxon>Aconoidasida</taxon>
        <taxon>Piroplasmida</taxon>
        <taxon>Theileriidae</taxon>
        <taxon>Theileria</taxon>
    </lineage>
</organism>
<dbReference type="PROSITE" id="PS51286">
    <property type="entry name" value="RAP"/>
    <property type="match status" value="1"/>
</dbReference>
<dbReference type="InterPro" id="IPR013584">
    <property type="entry name" value="RAP"/>
</dbReference>
<dbReference type="Proteomes" id="UP000031512">
    <property type="component" value="Unassembled WGS sequence"/>
</dbReference>
<comment type="caution">
    <text evidence="2">The sequence shown here is derived from an EMBL/GenBank/DDBJ whole genome shotgun (WGS) entry which is preliminary data.</text>
</comment>